<comment type="subcellular location">
    <subcellularLocation>
        <location evidence="1 7">Nucleus</location>
    </subcellularLocation>
</comment>
<evidence type="ECO:0000256" key="1">
    <source>
        <dbReference type="ARBA" id="ARBA00004123"/>
    </source>
</evidence>
<feature type="compositionally biased region" description="Low complexity" evidence="8">
    <location>
        <begin position="195"/>
        <end position="210"/>
    </location>
</feature>
<dbReference type="Gene3D" id="1.10.10.10">
    <property type="entry name" value="Winged helix-like DNA-binding domain superfamily/Winged helix DNA-binding domain"/>
    <property type="match status" value="2"/>
</dbReference>
<dbReference type="PANTHER" id="PTHR12081">
    <property type="entry name" value="TRANSCRIPTION FACTOR E2F"/>
    <property type="match status" value="1"/>
</dbReference>
<dbReference type="FunFam" id="1.10.10.10:FF:000458">
    <property type="entry name" value="E2F-like (Mammalian transcription factor)"/>
    <property type="match status" value="1"/>
</dbReference>
<evidence type="ECO:0000256" key="4">
    <source>
        <dbReference type="ARBA" id="ARBA00023125"/>
    </source>
</evidence>
<reference evidence="10 11" key="1">
    <citation type="submission" date="2019-05" db="EMBL/GenBank/DDBJ databases">
        <title>The compact genome of Giardia muris reveals important steps in the evolution of intestinal protozoan parasites.</title>
        <authorList>
            <person name="Xu F."/>
            <person name="Jimenez-Gonzalez A."/>
            <person name="Einarsson E."/>
            <person name="Astvaldsson A."/>
            <person name="Peirasmaki D."/>
            <person name="Eckmann L."/>
            <person name="Andersson J.O."/>
            <person name="Svard S.G."/>
            <person name="Jerlstrom-Hultqvist J."/>
        </authorList>
    </citation>
    <scope>NUCLEOTIDE SEQUENCE [LARGE SCALE GENOMIC DNA]</scope>
    <source>
        <strain evidence="10 11">Roberts-Thomson</strain>
    </source>
</reference>
<evidence type="ECO:0000256" key="3">
    <source>
        <dbReference type="ARBA" id="ARBA00023015"/>
    </source>
</evidence>
<organism evidence="10 11">
    <name type="scientific">Giardia muris</name>
    <dbReference type="NCBI Taxonomy" id="5742"/>
    <lineage>
        <taxon>Eukaryota</taxon>
        <taxon>Metamonada</taxon>
        <taxon>Diplomonadida</taxon>
        <taxon>Hexamitidae</taxon>
        <taxon>Giardiinae</taxon>
        <taxon>Giardia</taxon>
    </lineage>
</organism>
<feature type="compositionally biased region" description="Polar residues" evidence="8">
    <location>
        <begin position="218"/>
        <end position="234"/>
    </location>
</feature>
<evidence type="ECO:0000313" key="10">
    <source>
        <dbReference type="EMBL" id="TNJ30024.1"/>
    </source>
</evidence>
<keyword evidence="4 7" id="KW-0238">DNA-binding</keyword>
<feature type="region of interest" description="Disordered" evidence="8">
    <location>
        <begin position="190"/>
        <end position="244"/>
    </location>
</feature>
<comment type="caution">
    <text evidence="10">The sequence shown here is derived from an EMBL/GenBank/DDBJ whole genome shotgun (WGS) entry which is preliminary data.</text>
</comment>
<accession>A0A4Z1SW71</accession>
<dbReference type="GO" id="GO:0000981">
    <property type="term" value="F:DNA-binding transcription factor activity, RNA polymerase II-specific"/>
    <property type="evidence" value="ECO:0007669"/>
    <property type="project" value="TreeGrafter"/>
</dbReference>
<evidence type="ECO:0000259" key="9">
    <source>
        <dbReference type="SMART" id="SM01372"/>
    </source>
</evidence>
<evidence type="ECO:0000256" key="2">
    <source>
        <dbReference type="ARBA" id="ARBA00010940"/>
    </source>
</evidence>
<dbReference type="VEuPathDB" id="GiardiaDB:GMRT_13604"/>
<evidence type="ECO:0000256" key="8">
    <source>
        <dbReference type="SAM" id="MobiDB-lite"/>
    </source>
</evidence>
<dbReference type="AlphaFoldDB" id="A0A4Z1SW71"/>
<dbReference type="GO" id="GO:0000978">
    <property type="term" value="F:RNA polymerase II cis-regulatory region sequence-specific DNA binding"/>
    <property type="evidence" value="ECO:0007669"/>
    <property type="project" value="InterPro"/>
</dbReference>
<comment type="similarity">
    <text evidence="2 7">Belongs to the E2F/DP family.</text>
</comment>
<dbReference type="Pfam" id="PF02319">
    <property type="entry name" value="WHD_E2F_TDP"/>
    <property type="match status" value="2"/>
</dbReference>
<dbReference type="InterPro" id="IPR015633">
    <property type="entry name" value="E2F"/>
</dbReference>
<dbReference type="OrthoDB" id="5318at2759"/>
<dbReference type="SUPFAM" id="SSF46785">
    <property type="entry name" value="Winged helix' DNA-binding domain"/>
    <property type="match status" value="2"/>
</dbReference>
<keyword evidence="5 7" id="KW-0804">Transcription</keyword>
<dbReference type="PANTHER" id="PTHR12081:SF7">
    <property type="entry name" value="TRANSCRIPTION FACTOR EFL-3"/>
    <property type="match status" value="1"/>
</dbReference>
<dbReference type="Proteomes" id="UP000315496">
    <property type="component" value="Chromosome 1"/>
</dbReference>
<keyword evidence="3 7" id="KW-0805">Transcription regulation</keyword>
<dbReference type="InterPro" id="IPR003316">
    <property type="entry name" value="E2F_WHTH_DNA-bd_dom"/>
</dbReference>
<gene>
    <name evidence="10" type="ORF">GMRT_13604</name>
</gene>
<keyword evidence="11" id="KW-1185">Reference proteome</keyword>
<dbReference type="InterPro" id="IPR036390">
    <property type="entry name" value="WH_DNA-bd_sf"/>
</dbReference>
<evidence type="ECO:0000256" key="6">
    <source>
        <dbReference type="ARBA" id="ARBA00023242"/>
    </source>
</evidence>
<evidence type="ECO:0000256" key="5">
    <source>
        <dbReference type="ARBA" id="ARBA00023163"/>
    </source>
</evidence>
<proteinExistence type="inferred from homology"/>
<name>A0A4Z1SW71_GIAMU</name>
<dbReference type="EMBL" id="VDLU01000001">
    <property type="protein sequence ID" value="TNJ30024.1"/>
    <property type="molecule type" value="Genomic_DNA"/>
</dbReference>
<dbReference type="SMART" id="SM01372">
    <property type="entry name" value="E2F_TDP"/>
    <property type="match status" value="2"/>
</dbReference>
<sequence length="356" mass="39677">MVAQARAEPKVRKLVDLTRRFFAIACNHDEPFEFTIKEVCDKLLIESRRLYDLINVLEALGIIVKRQGSHYEFIGLLNVDRAVQAFVDRAISGTSSAAHNIDSNSRFKLHELSIWFMTQLIRASPQSISLISVEATLNLKSSQVRRLYDITNILEGMRLITISNQRGSKPSYYWNEGRLSDVCRNIIGKVEEPRSTSTSDSSADYSTETSSESHEADTSPQRSPSSDILDSKSNPPAHRPQLRVVNLMTPSRALLVDNSEYWGIDQDTPQTRRFIDSLLKLSQSKVSAATSGLGQSVTCITPLGTIWPVDGTTATEQTPNLHRLYQEMRVNNNAESEFLVLDALDPAALVDSGSSM</sequence>
<dbReference type="GO" id="GO:0090575">
    <property type="term" value="C:RNA polymerase II transcription regulator complex"/>
    <property type="evidence" value="ECO:0007669"/>
    <property type="project" value="TreeGrafter"/>
</dbReference>
<feature type="domain" description="E2F/DP family winged-helix DNA-binding" evidence="9">
    <location>
        <begin position="9"/>
        <end position="75"/>
    </location>
</feature>
<dbReference type="InterPro" id="IPR036388">
    <property type="entry name" value="WH-like_DNA-bd_sf"/>
</dbReference>
<keyword evidence="6 7" id="KW-0539">Nucleus</keyword>
<evidence type="ECO:0000256" key="7">
    <source>
        <dbReference type="RuleBase" id="RU003796"/>
    </source>
</evidence>
<evidence type="ECO:0000313" key="11">
    <source>
        <dbReference type="Proteomes" id="UP000315496"/>
    </source>
</evidence>
<feature type="domain" description="E2F/DP family winged-helix DNA-binding" evidence="9">
    <location>
        <begin position="104"/>
        <end position="176"/>
    </location>
</feature>
<protein>
    <submittedName>
        <fullName evidence="10">E2F/DP family winged-helix DNA-binding domain-containing protein</fullName>
    </submittedName>
</protein>